<evidence type="ECO:0000313" key="1">
    <source>
        <dbReference type="EMBL" id="GAC31004.1"/>
    </source>
</evidence>
<reference evidence="2" key="1">
    <citation type="journal article" date="2014" name="Environ. Microbiol.">
        <title>Comparative genomics of the marine bacterial genus Glaciecola reveals the high degree of genomic diversity and genomic characteristic for cold adaptation.</title>
        <authorList>
            <person name="Qin Q.L."/>
            <person name="Xie B.B."/>
            <person name="Yu Y."/>
            <person name="Shu Y.L."/>
            <person name="Rong J.C."/>
            <person name="Zhang Y.J."/>
            <person name="Zhao D.L."/>
            <person name="Chen X.L."/>
            <person name="Zhang X.Y."/>
            <person name="Chen B."/>
            <person name="Zhou B.C."/>
            <person name="Zhang Y.Z."/>
        </authorList>
    </citation>
    <scope>NUCLEOTIDE SEQUENCE [LARGE SCALE GENOMIC DNA]</scope>
    <source>
        <strain evidence="2">LMG 21857</strain>
    </source>
</reference>
<name>K6YE34_9ALTE</name>
<dbReference type="OrthoDB" id="6384230at2"/>
<dbReference type="EMBL" id="BAER01000006">
    <property type="protein sequence ID" value="GAC31004.1"/>
    <property type="molecule type" value="Genomic_DNA"/>
</dbReference>
<dbReference type="RefSeq" id="WP_007102814.1">
    <property type="nucleotide sequence ID" value="NZ_BAER01000006.1"/>
</dbReference>
<comment type="caution">
    <text evidence="1">The sequence shown here is derived from an EMBL/GenBank/DDBJ whole genome shotgun (WGS) entry which is preliminary data.</text>
</comment>
<evidence type="ECO:0000313" key="2">
    <source>
        <dbReference type="Proteomes" id="UP000006322"/>
    </source>
</evidence>
<proteinExistence type="predicted"/>
<accession>K6YE34</accession>
<organism evidence="1 2">
    <name type="scientific">Paraglaciecola polaris LMG 21857</name>
    <dbReference type="NCBI Taxonomy" id="1129793"/>
    <lineage>
        <taxon>Bacteria</taxon>
        <taxon>Pseudomonadati</taxon>
        <taxon>Pseudomonadota</taxon>
        <taxon>Gammaproteobacteria</taxon>
        <taxon>Alteromonadales</taxon>
        <taxon>Alteromonadaceae</taxon>
        <taxon>Paraglaciecola</taxon>
    </lineage>
</organism>
<gene>
    <name evidence="1" type="ORF">GPLA_0083</name>
</gene>
<keyword evidence="2" id="KW-1185">Reference proteome</keyword>
<protein>
    <submittedName>
        <fullName evidence="1">Uncharacterized protein</fullName>
    </submittedName>
</protein>
<sequence length="205" mass="22970">MELDYETANNKELELNASMRASLSSVGVEPSSIDELIGTALTPAIVIKPPKTPVSDAEASATSEDGEAKVAKAGSIKLNINTVVDQIVKTQPPGFNLKVEPWLGLYAFIEVLRLVSDLQDVTISENDAMVIWSMWFVRNRRSNTISGKDLLSKINTHLIRYDRTTLTENELEESLKNLEKIRTIRRSKNSADSWYLVGWVKRSYQ</sequence>
<dbReference type="Proteomes" id="UP000006322">
    <property type="component" value="Unassembled WGS sequence"/>
</dbReference>
<dbReference type="AlphaFoldDB" id="K6YE34"/>